<dbReference type="GO" id="GO:0003950">
    <property type="term" value="F:NAD+ poly-ADP-ribosyltransferase activity"/>
    <property type="evidence" value="ECO:0007669"/>
    <property type="project" value="InterPro"/>
</dbReference>
<dbReference type="AlphaFoldDB" id="A0A0C3EX85"/>
<dbReference type="InParanoid" id="A0A0C3EX85"/>
<organism evidence="2 3">
    <name type="scientific">Piloderma croceum (strain F 1598)</name>
    <dbReference type="NCBI Taxonomy" id="765440"/>
    <lineage>
        <taxon>Eukaryota</taxon>
        <taxon>Fungi</taxon>
        <taxon>Dikarya</taxon>
        <taxon>Basidiomycota</taxon>
        <taxon>Agaricomycotina</taxon>
        <taxon>Agaricomycetes</taxon>
        <taxon>Agaricomycetidae</taxon>
        <taxon>Atheliales</taxon>
        <taxon>Atheliaceae</taxon>
        <taxon>Piloderma</taxon>
    </lineage>
</organism>
<proteinExistence type="predicted"/>
<dbReference type="Gene3D" id="2.20.70.10">
    <property type="match status" value="1"/>
</dbReference>
<dbReference type="Gene3D" id="3.90.228.10">
    <property type="match status" value="1"/>
</dbReference>
<reference evidence="2 3" key="1">
    <citation type="submission" date="2014-04" db="EMBL/GenBank/DDBJ databases">
        <authorList>
            <consortium name="DOE Joint Genome Institute"/>
            <person name="Kuo A."/>
            <person name="Tarkka M."/>
            <person name="Buscot F."/>
            <person name="Kohler A."/>
            <person name="Nagy L.G."/>
            <person name="Floudas D."/>
            <person name="Copeland A."/>
            <person name="Barry K.W."/>
            <person name="Cichocki N."/>
            <person name="Veneault-Fourrey C."/>
            <person name="LaButti K."/>
            <person name="Lindquist E.A."/>
            <person name="Lipzen A."/>
            <person name="Lundell T."/>
            <person name="Morin E."/>
            <person name="Murat C."/>
            <person name="Sun H."/>
            <person name="Tunlid A."/>
            <person name="Henrissat B."/>
            <person name="Grigoriev I.V."/>
            <person name="Hibbett D.S."/>
            <person name="Martin F."/>
            <person name="Nordberg H.P."/>
            <person name="Cantor M.N."/>
            <person name="Hua S.X."/>
        </authorList>
    </citation>
    <scope>NUCLEOTIDE SEQUENCE [LARGE SCALE GENOMIC DNA]</scope>
    <source>
        <strain evidence="2 3">F 1598</strain>
    </source>
</reference>
<dbReference type="OrthoDB" id="9514740at2759"/>
<protein>
    <recommendedName>
        <fullName evidence="1">PARP catalytic domain-containing protein</fullName>
    </recommendedName>
</protein>
<dbReference type="EMBL" id="KN833028">
    <property type="protein sequence ID" value="KIM77115.1"/>
    <property type="molecule type" value="Genomic_DNA"/>
</dbReference>
<dbReference type="Proteomes" id="UP000054166">
    <property type="component" value="Unassembled WGS sequence"/>
</dbReference>
<dbReference type="InterPro" id="IPR012317">
    <property type="entry name" value="Poly(ADP-ribose)pol_cat_dom"/>
</dbReference>
<dbReference type="HOGENOM" id="CLU_039434_2_0_1"/>
<evidence type="ECO:0000313" key="3">
    <source>
        <dbReference type="Proteomes" id="UP000054166"/>
    </source>
</evidence>
<name>A0A0C3EX85_PILCF</name>
<evidence type="ECO:0000313" key="2">
    <source>
        <dbReference type="EMBL" id="KIM77115.1"/>
    </source>
</evidence>
<dbReference type="PANTHER" id="PTHR31681">
    <property type="entry name" value="C2H2-LIKE ZINC FINGER PROTEIN"/>
    <property type="match status" value="1"/>
</dbReference>
<accession>A0A0C3EX85</accession>
<feature type="domain" description="PARP catalytic" evidence="1">
    <location>
        <begin position="67"/>
        <end position="214"/>
    </location>
</feature>
<reference evidence="3" key="2">
    <citation type="submission" date="2015-01" db="EMBL/GenBank/DDBJ databases">
        <title>Evolutionary Origins and Diversification of the Mycorrhizal Mutualists.</title>
        <authorList>
            <consortium name="DOE Joint Genome Institute"/>
            <consortium name="Mycorrhizal Genomics Consortium"/>
            <person name="Kohler A."/>
            <person name="Kuo A."/>
            <person name="Nagy L.G."/>
            <person name="Floudas D."/>
            <person name="Copeland A."/>
            <person name="Barry K.W."/>
            <person name="Cichocki N."/>
            <person name="Veneault-Fourrey C."/>
            <person name="LaButti K."/>
            <person name="Lindquist E.A."/>
            <person name="Lipzen A."/>
            <person name="Lundell T."/>
            <person name="Morin E."/>
            <person name="Murat C."/>
            <person name="Riley R."/>
            <person name="Ohm R."/>
            <person name="Sun H."/>
            <person name="Tunlid A."/>
            <person name="Henrissat B."/>
            <person name="Grigoriev I.V."/>
            <person name="Hibbett D.S."/>
            <person name="Martin F."/>
        </authorList>
    </citation>
    <scope>NUCLEOTIDE SEQUENCE [LARGE SCALE GENOMIC DNA]</scope>
    <source>
        <strain evidence="3">F 1598</strain>
    </source>
</reference>
<dbReference type="PANTHER" id="PTHR31681:SF3">
    <property type="entry name" value="OS04G0690100 PROTEIN"/>
    <property type="match status" value="1"/>
</dbReference>
<sequence>MYFVNHNARTTTFNDPSSSGNLHSTMLCLLCCIRPKNGQFDFCGQECRLKAKQLAPLLLAIPRGHTTFTMVENKFQQGWKAGTSCPTVKRVYRIVESQASIDSYYAYLNKYSNQCFRFHGTNRNCQLGDHGHNSLCTSSSCCACSVIKTSFKVSLANPGGAFGQGIYTSSASNKSASYSTSGVMFLTKVVLGKVCEVTKFAQVKSCPSGKQSVVFDRMNGTLNETVVYTNEAIRPMFLIVFG</sequence>
<dbReference type="SUPFAM" id="SSF56399">
    <property type="entry name" value="ADP-ribosylation"/>
    <property type="match status" value="1"/>
</dbReference>
<gene>
    <name evidence="2" type="ORF">PILCRDRAFT_627541</name>
</gene>
<keyword evidence="3" id="KW-1185">Reference proteome</keyword>
<dbReference type="Pfam" id="PF00644">
    <property type="entry name" value="PARP"/>
    <property type="match status" value="1"/>
</dbReference>
<evidence type="ECO:0000259" key="1">
    <source>
        <dbReference type="Pfam" id="PF00644"/>
    </source>
</evidence>